<dbReference type="EMBL" id="SUYD01000003">
    <property type="protein sequence ID" value="MBE6265515.1"/>
    <property type="molecule type" value="Genomic_DNA"/>
</dbReference>
<gene>
    <name evidence="2" type="ORF">E7102_03440</name>
</gene>
<proteinExistence type="predicted"/>
<dbReference type="Proteomes" id="UP000763088">
    <property type="component" value="Unassembled WGS sequence"/>
</dbReference>
<evidence type="ECO:0000259" key="1">
    <source>
        <dbReference type="Pfam" id="PF08800"/>
    </source>
</evidence>
<evidence type="ECO:0000313" key="2">
    <source>
        <dbReference type="EMBL" id="MBE6265515.1"/>
    </source>
</evidence>
<dbReference type="InterPro" id="IPR014907">
    <property type="entry name" value="BT4734-like_N"/>
</dbReference>
<dbReference type="Pfam" id="PF08800">
    <property type="entry name" value="BT4734-like_N"/>
    <property type="match status" value="1"/>
</dbReference>
<sequence length="841" mass="96605">MFCYQRSFGSPTEVITAEQFRALITAPETYRKVKEAREVLARGDKNAYDNKKKGLPFVIFIATYEEWDKKFEDKKTGEETTRRGCWRSQQHCRLNGLCVIDYDHVEGDVREVWEEAYAKLSDEDKARILFVFVTPSGHGLKVVFMADAAIGNLIDNQIVFSVKLGLNPDEACKDASRGAFLTTNEDVIFINEEKLFTYENEEFGKKYNDEYHAGHSQPTIDIAKSGADGTNLADVESAAEDRPAISGCDGENQLAVDALTYNGVPYQKIIEAWSEQRFGGKDGVSRHEASVVLARDLYIMTDRDKKATLALLLAQPWVKQIVDERQEDVERTVNNAADYVTAQENENAKKGKPWMPKISKEMSAAVCALSSRLNVAHGALDMTGGDDIYASMPLDKWAEELLEMSEYYPCMKELFVNVHPHKLPAVLFSSAALFGTLMTRAWYHFWFAPKIIRRLNYCIFIIGDPGAGKHMIEEFYKIIADPIIQADQCMTDALNRYKESRTERTTSTKAQKADALKKPEVGIRVHPARTATGEFIRHMLAAKEMIEGQPLNLHMLSFDSELDNVTKQNKGGDWKDREVLELKAFHNEEDGQMYANQESVTGMFNVYWNFIYTGTPYALHRKVNQRNFGTGMSTRLAVIPLPDRGTAQRHQEVIEGADETLRQWAYRLDQVKGEIPIEPLNDETYEWQTAKMEIAEFNHDKADRMLLKRIPYYGIGITLPFILMRHWQEWQEHHTLTMDNTDKRFCRTVMEIQYQSQKFFFGEMAFNYFADQNKEFVVRKRTTRYQECFSKLPDEFKTQQYVECFKVTTSAASRALARFVEDGIVEKVKMGFYRKLLKELP</sequence>
<comment type="caution">
    <text evidence="2">The sequence shown here is derived from an EMBL/GenBank/DDBJ whole genome shotgun (WGS) entry which is preliminary data.</text>
</comment>
<accession>A0A928BQJ4</accession>
<evidence type="ECO:0000313" key="3">
    <source>
        <dbReference type="Proteomes" id="UP000763088"/>
    </source>
</evidence>
<dbReference type="AlphaFoldDB" id="A0A928BQJ4"/>
<feature type="domain" description="BT4734-like N-terminal" evidence="1">
    <location>
        <begin position="88"/>
        <end position="187"/>
    </location>
</feature>
<reference evidence="2" key="1">
    <citation type="submission" date="2019-04" db="EMBL/GenBank/DDBJ databases">
        <title>Evolution of Biomass-Degrading Anaerobic Consortia Revealed by Metagenomics.</title>
        <authorList>
            <person name="Peng X."/>
        </authorList>
    </citation>
    <scope>NUCLEOTIDE SEQUENCE</scope>
    <source>
        <strain evidence="2">SIG141</strain>
    </source>
</reference>
<name>A0A928BQJ4_XYLRU</name>
<organism evidence="2 3">
    <name type="scientific">Xylanibacter ruminicola</name>
    <name type="common">Prevotella ruminicola</name>
    <dbReference type="NCBI Taxonomy" id="839"/>
    <lineage>
        <taxon>Bacteria</taxon>
        <taxon>Pseudomonadati</taxon>
        <taxon>Bacteroidota</taxon>
        <taxon>Bacteroidia</taxon>
        <taxon>Bacteroidales</taxon>
        <taxon>Prevotellaceae</taxon>
        <taxon>Xylanibacter</taxon>
    </lineage>
</organism>
<protein>
    <recommendedName>
        <fullName evidence="1">BT4734-like N-terminal domain-containing protein</fullName>
    </recommendedName>
</protein>